<feature type="non-terminal residue" evidence="2">
    <location>
        <position position="946"/>
    </location>
</feature>
<dbReference type="EMBL" id="CAMXCT010002665">
    <property type="protein sequence ID" value="CAI3999642.1"/>
    <property type="molecule type" value="Genomic_DNA"/>
</dbReference>
<organism evidence="2">
    <name type="scientific">Cladocopium goreaui</name>
    <dbReference type="NCBI Taxonomy" id="2562237"/>
    <lineage>
        <taxon>Eukaryota</taxon>
        <taxon>Sar</taxon>
        <taxon>Alveolata</taxon>
        <taxon>Dinophyceae</taxon>
        <taxon>Suessiales</taxon>
        <taxon>Symbiodiniaceae</taxon>
        <taxon>Cladocopium</taxon>
    </lineage>
</organism>
<evidence type="ECO:0000313" key="2">
    <source>
        <dbReference type="EMBL" id="CAI3999642.1"/>
    </source>
</evidence>
<proteinExistence type="predicted"/>
<feature type="compositionally biased region" description="Basic and acidic residues" evidence="1">
    <location>
        <begin position="197"/>
        <end position="206"/>
    </location>
</feature>
<feature type="region of interest" description="Disordered" evidence="1">
    <location>
        <begin position="196"/>
        <end position="224"/>
    </location>
</feature>
<reference evidence="2" key="1">
    <citation type="submission" date="2022-10" db="EMBL/GenBank/DDBJ databases">
        <authorList>
            <person name="Chen Y."/>
            <person name="Dougan E. K."/>
            <person name="Chan C."/>
            <person name="Rhodes N."/>
            <person name="Thang M."/>
        </authorList>
    </citation>
    <scope>NUCLEOTIDE SEQUENCE</scope>
</reference>
<feature type="compositionally biased region" description="Basic residues" evidence="1">
    <location>
        <begin position="45"/>
        <end position="59"/>
    </location>
</feature>
<evidence type="ECO:0000256" key="1">
    <source>
        <dbReference type="SAM" id="MobiDB-lite"/>
    </source>
</evidence>
<evidence type="ECO:0000313" key="3">
    <source>
        <dbReference type="EMBL" id="CAL1153017.1"/>
    </source>
</evidence>
<feature type="compositionally biased region" description="Low complexity" evidence="1">
    <location>
        <begin position="16"/>
        <end position="26"/>
    </location>
</feature>
<name>A0A9P1CZ07_9DINO</name>
<gene>
    <name evidence="2" type="ORF">C1SCF055_LOCUS25826</name>
</gene>
<dbReference type="AlphaFoldDB" id="A0A9P1CZ07"/>
<feature type="region of interest" description="Disordered" evidence="1">
    <location>
        <begin position="1"/>
        <end position="62"/>
    </location>
</feature>
<feature type="compositionally biased region" description="Basic and acidic residues" evidence="1">
    <location>
        <begin position="1"/>
        <end position="15"/>
    </location>
</feature>
<dbReference type="EMBL" id="CAMXCT030002665">
    <property type="protein sequence ID" value="CAL4786954.1"/>
    <property type="molecule type" value="Genomic_DNA"/>
</dbReference>
<dbReference type="Proteomes" id="UP001152797">
    <property type="component" value="Unassembled WGS sequence"/>
</dbReference>
<feature type="non-terminal residue" evidence="2">
    <location>
        <position position="1"/>
    </location>
</feature>
<dbReference type="EMBL" id="CAMXCT020002665">
    <property type="protein sequence ID" value="CAL1153017.1"/>
    <property type="molecule type" value="Genomic_DNA"/>
</dbReference>
<feature type="compositionally biased region" description="Low complexity" evidence="1">
    <location>
        <begin position="208"/>
        <end position="223"/>
    </location>
</feature>
<protein>
    <submittedName>
        <fullName evidence="2">Uncharacterized protein</fullName>
    </submittedName>
</protein>
<reference evidence="3" key="2">
    <citation type="submission" date="2024-04" db="EMBL/GenBank/DDBJ databases">
        <authorList>
            <person name="Chen Y."/>
            <person name="Shah S."/>
            <person name="Dougan E. K."/>
            <person name="Thang M."/>
            <person name="Chan C."/>
        </authorList>
    </citation>
    <scope>NUCLEOTIDE SEQUENCE [LARGE SCALE GENOMIC DNA]</scope>
</reference>
<evidence type="ECO:0000313" key="4">
    <source>
        <dbReference type="Proteomes" id="UP001152797"/>
    </source>
</evidence>
<keyword evidence="4" id="KW-1185">Reference proteome</keyword>
<comment type="caution">
    <text evidence="2">The sequence shown here is derived from an EMBL/GenBank/DDBJ whole genome shotgun (WGS) entry which is preliminary data.</text>
</comment>
<accession>A0A9P1CZ07</accession>
<sequence>EWDGYSWKDWEDDKSWTSSRSASRSSTKYRPDGPHATSNQQQPIKKGKGKHKGAGKKGAVKGNFQGQNTQAEMASPFQPGEGFAPWAPMDTSQFADQIDVFLGDDDEVNMSCDQVTQAAISNWRDKPWSRRRIRPKHSCLSISVAPLSEVAVSSRDLDSSFDALLLMQTVQMKHDIHTEQETNLLDALGEGQTNTERLIHGDHDPDGLDASSLDDPSPSASSGIQNGLGISMQVLPEQIPTHDVPLQDVTNLVQIDLNKPVVKHRSESKAIEVSAHDSAPQCSFTDEFLEAISAAEEAARMEPQDMPAHDEAALFNLPEAFRVLLDSFAEEEISSPAHLPRTRRVESWFLDHVSFDRCHASRISLLSDDVRTWKLTLTETWRDKIIDNADINFHLVNPETEDAAAGIIGQLVLSQRVTHDLRSAVLSVYDSDPDMERSPHTFALVLPRQANLERLLVTLHLTLDCPPENRRNHCSWWFGRIPIDEAHVVNVHMGHAFRLIISRGVPIDLTSLLNMDDVTLRDTLQRAISPEILIRPVEVHILFHQGLTEDLFAVLITLRGVEPDDLAMSLPNPTLPPRSRPVHDGEFEWIRIEPVEETSDGNEVHAASATWEGDTRWPVRDGDCFDVQITRAFLPADWRPPFAPQESVMQQFEDAQLHIFALQETRLKRQYGILIGLARHRPIGHLYKNGVVQKVFFAQDDAAVVDDLTSLFDAWQTERSPWKSQVRAVAKKHQMQEELENCRAQLVISDQPEFAMDKGALLGDALSDATQQWFCRYFPSGPSEAAKQELIDTWIQILCIDFGENNPLWDNWLAFVFLAWGDHWLPDIIAGFVDGEAEQIVDELYADFATELPRYQVLSRIAFLESSLRHCVETPPAPHRPVQIEHPGLKHPKTNSRVRQPIERAYGSQEYWLQHLREPEELDAWIDCAAKAGAAIRANAQRLPDF</sequence>